<evidence type="ECO:0000259" key="4">
    <source>
        <dbReference type="Pfam" id="PF18317"/>
    </source>
</evidence>
<comment type="subcellular location">
    <subcellularLocation>
        <location evidence="1">Plastid</location>
        <location evidence="1">Chloroplast</location>
    </subcellularLocation>
</comment>
<dbReference type="InterPro" id="IPR036291">
    <property type="entry name" value="NAD(P)-bd_dom_sf"/>
</dbReference>
<dbReference type="Proteomes" id="UP001301350">
    <property type="component" value="Unassembled WGS sequence"/>
</dbReference>
<sequence>MAESAEQAIVDMVAAQGMGADVVELRVDALHDGETWERVVAARTLPVIVTCRPVWEGGLCCLPEEERLRVLERAVECGVEYVDVELAAMDRFRMPRNGRSTRLIVSHHCYGRALTAQELIEVQAAIIATGADACKIAFMCSDVCDNAAIFDVLQRSAAANSLPTIVLGMGEHGQLSRLLAGKFGPALLTFTAVDARRASAPGQLLTRELVSMYRFKQLNVDTEVYGIIGSPVAHSMSPLVHNRAFGALQMNRVYVPILVSDGERLGEFFQRMLRYGMRGFSVTIPHKERALKLMDEVDAAAADIGAINTVVVDARTGRMRGSNTDWEAAVSAIEEALQRMPQPPLPSTAAESAAVPWDTLGEPDPEPMSSWAERAPTEPPNWYQPNPLVPLQGKRVVLVGAGGAARAIAYGVLYRQCETLLLVNRTRERAEALMRDLVALGHLNVLVVSWDDFLAQRMPEALEIDSIDVLINSTSIGMHPREHETPVPPELLRPHMLVFDAVYNPLETRLLRDAQRIGCATVSGLEMFVRQAVLQFKAWTGCRAPVEKMRAAVLERLRAPAPV</sequence>
<dbReference type="InterPro" id="IPR013708">
    <property type="entry name" value="Shikimate_DH-bd_N"/>
</dbReference>
<name>A0AAV9ISG0_CYACA</name>
<dbReference type="Gene3D" id="3.40.50.720">
    <property type="entry name" value="NAD(P)-binding Rossmann-like Domain"/>
    <property type="match status" value="1"/>
</dbReference>
<dbReference type="SUPFAM" id="SSF51569">
    <property type="entry name" value="Aldolase"/>
    <property type="match status" value="1"/>
</dbReference>
<comment type="caution">
    <text evidence="5">The sequence shown here is derived from an EMBL/GenBank/DDBJ whole genome shotgun (WGS) entry which is preliminary data.</text>
</comment>
<organism evidence="5 6">
    <name type="scientific">Cyanidium caldarium</name>
    <name type="common">Red alga</name>
    <dbReference type="NCBI Taxonomy" id="2771"/>
    <lineage>
        <taxon>Eukaryota</taxon>
        <taxon>Rhodophyta</taxon>
        <taxon>Bangiophyceae</taxon>
        <taxon>Cyanidiales</taxon>
        <taxon>Cyanidiaceae</taxon>
        <taxon>Cyanidium</taxon>
    </lineage>
</organism>
<evidence type="ECO:0000259" key="3">
    <source>
        <dbReference type="Pfam" id="PF08501"/>
    </source>
</evidence>
<feature type="domain" description="SDH C-terminal" evidence="4">
    <location>
        <begin position="524"/>
        <end position="554"/>
    </location>
</feature>
<evidence type="ECO:0000259" key="2">
    <source>
        <dbReference type="Pfam" id="PF01488"/>
    </source>
</evidence>
<accession>A0AAV9ISG0</accession>
<dbReference type="InterPro" id="IPR001381">
    <property type="entry name" value="DHquinase_I"/>
</dbReference>
<dbReference type="AlphaFoldDB" id="A0AAV9ISG0"/>
<dbReference type="Pfam" id="PF01487">
    <property type="entry name" value="DHquinase_I"/>
    <property type="match status" value="1"/>
</dbReference>
<dbReference type="Pfam" id="PF08501">
    <property type="entry name" value="Shikimate_dh_N"/>
    <property type="match status" value="1"/>
</dbReference>
<dbReference type="GO" id="GO:0019632">
    <property type="term" value="P:shikimate metabolic process"/>
    <property type="evidence" value="ECO:0007669"/>
    <property type="project" value="TreeGrafter"/>
</dbReference>
<dbReference type="InterPro" id="IPR022893">
    <property type="entry name" value="Shikimate_DH_fam"/>
</dbReference>
<dbReference type="InterPro" id="IPR006151">
    <property type="entry name" value="Shikm_DH/Glu-tRNA_Rdtase"/>
</dbReference>
<dbReference type="EMBL" id="JANCYW010000004">
    <property type="protein sequence ID" value="KAK4535198.1"/>
    <property type="molecule type" value="Genomic_DNA"/>
</dbReference>
<dbReference type="Pfam" id="PF01488">
    <property type="entry name" value="Shikimate_DH"/>
    <property type="match status" value="1"/>
</dbReference>
<feature type="domain" description="Quinate/shikimate 5-dehydrogenase/glutamyl-tRNA reductase" evidence="2">
    <location>
        <begin position="391"/>
        <end position="437"/>
    </location>
</feature>
<dbReference type="InterPro" id="IPR013785">
    <property type="entry name" value="Aldolase_TIM"/>
</dbReference>
<evidence type="ECO:0008006" key="7">
    <source>
        <dbReference type="Google" id="ProtNLM"/>
    </source>
</evidence>
<dbReference type="CDD" id="cd01065">
    <property type="entry name" value="NAD_bind_Shikimate_DH"/>
    <property type="match status" value="1"/>
</dbReference>
<dbReference type="PANTHER" id="PTHR21089">
    <property type="entry name" value="SHIKIMATE DEHYDROGENASE"/>
    <property type="match status" value="1"/>
</dbReference>
<gene>
    <name evidence="5" type="ORF">CDCA_CDCA04G1223</name>
</gene>
<dbReference type="Gene3D" id="3.20.20.70">
    <property type="entry name" value="Aldolase class I"/>
    <property type="match status" value="1"/>
</dbReference>
<dbReference type="InterPro" id="IPR046346">
    <property type="entry name" value="Aminoacid_DH-like_N_sf"/>
</dbReference>
<dbReference type="GO" id="GO:0009423">
    <property type="term" value="P:chorismate biosynthetic process"/>
    <property type="evidence" value="ECO:0007669"/>
    <property type="project" value="TreeGrafter"/>
</dbReference>
<dbReference type="Gene3D" id="3.40.50.10860">
    <property type="entry name" value="Leucine Dehydrogenase, chain A, domain 1"/>
    <property type="match status" value="1"/>
</dbReference>
<dbReference type="GO" id="GO:0003855">
    <property type="term" value="F:3-dehydroquinate dehydratase activity"/>
    <property type="evidence" value="ECO:0007669"/>
    <property type="project" value="InterPro"/>
</dbReference>
<keyword evidence="6" id="KW-1185">Reference proteome</keyword>
<dbReference type="Pfam" id="PF18317">
    <property type="entry name" value="SDH_C"/>
    <property type="match status" value="1"/>
</dbReference>
<dbReference type="CDD" id="cd00502">
    <property type="entry name" value="DHQase_I"/>
    <property type="match status" value="1"/>
</dbReference>
<feature type="domain" description="Shikimate dehydrogenase substrate binding N-terminal" evidence="3">
    <location>
        <begin position="227"/>
        <end position="310"/>
    </location>
</feature>
<dbReference type="HAMAP" id="MF_00222">
    <property type="entry name" value="Shikimate_DH_AroE"/>
    <property type="match status" value="1"/>
</dbReference>
<proteinExistence type="inferred from homology"/>
<protein>
    <recommendedName>
        <fullName evidence="7">Shikimate dehydrogenase (NADP(+))</fullName>
    </recommendedName>
</protein>
<dbReference type="GO" id="GO:0009507">
    <property type="term" value="C:chloroplast"/>
    <property type="evidence" value="ECO:0007669"/>
    <property type="project" value="UniProtKB-SubCell"/>
</dbReference>
<dbReference type="GO" id="GO:0004764">
    <property type="term" value="F:shikimate 3-dehydrogenase (NADP+) activity"/>
    <property type="evidence" value="ECO:0007669"/>
    <property type="project" value="InterPro"/>
</dbReference>
<reference evidence="5 6" key="1">
    <citation type="submission" date="2022-07" db="EMBL/GenBank/DDBJ databases">
        <title>Genome-wide signatures of adaptation to extreme environments.</title>
        <authorList>
            <person name="Cho C.H."/>
            <person name="Yoon H.S."/>
        </authorList>
    </citation>
    <scope>NUCLEOTIDE SEQUENCE [LARGE SCALE GENOMIC DNA]</scope>
    <source>
        <strain evidence="5 6">DBV 063 E5</strain>
    </source>
</reference>
<evidence type="ECO:0000256" key="1">
    <source>
        <dbReference type="ARBA" id="ARBA00004229"/>
    </source>
</evidence>
<dbReference type="PANTHER" id="PTHR21089:SF1">
    <property type="entry name" value="BIFUNCTIONAL 3-DEHYDROQUINATE DEHYDRATASE_SHIKIMATE DEHYDROGENASE, CHLOROPLASTIC"/>
    <property type="match status" value="1"/>
</dbReference>
<evidence type="ECO:0000313" key="5">
    <source>
        <dbReference type="EMBL" id="KAK4535198.1"/>
    </source>
</evidence>
<dbReference type="SUPFAM" id="SSF53223">
    <property type="entry name" value="Aminoacid dehydrogenase-like, N-terminal domain"/>
    <property type="match status" value="1"/>
</dbReference>
<dbReference type="InterPro" id="IPR041121">
    <property type="entry name" value="SDH_C"/>
</dbReference>
<dbReference type="SUPFAM" id="SSF51735">
    <property type="entry name" value="NAD(P)-binding Rossmann-fold domains"/>
    <property type="match status" value="1"/>
</dbReference>
<evidence type="ECO:0000313" key="6">
    <source>
        <dbReference type="Proteomes" id="UP001301350"/>
    </source>
</evidence>